<feature type="region of interest" description="Disordered" evidence="1">
    <location>
        <begin position="137"/>
        <end position="158"/>
    </location>
</feature>
<dbReference type="Proteomes" id="UP001064489">
    <property type="component" value="Chromosome 11"/>
</dbReference>
<evidence type="ECO:0000256" key="1">
    <source>
        <dbReference type="SAM" id="MobiDB-lite"/>
    </source>
</evidence>
<evidence type="ECO:0000313" key="3">
    <source>
        <dbReference type="Proteomes" id="UP001064489"/>
    </source>
</evidence>
<evidence type="ECO:0000313" key="2">
    <source>
        <dbReference type="EMBL" id="KAI9152717.1"/>
    </source>
</evidence>
<dbReference type="EMBL" id="JAJSOW010000108">
    <property type="protein sequence ID" value="KAI9152717.1"/>
    <property type="molecule type" value="Genomic_DNA"/>
</dbReference>
<comment type="caution">
    <text evidence="2">The sequence shown here is derived from an EMBL/GenBank/DDBJ whole genome shotgun (WGS) entry which is preliminary data.</text>
</comment>
<name>A0AAD5NCY7_ACENE</name>
<reference evidence="2" key="1">
    <citation type="journal article" date="2022" name="Plant J.">
        <title>Strategies of tolerance reflected in two North American maple genomes.</title>
        <authorList>
            <person name="McEvoy S.L."/>
            <person name="Sezen U.U."/>
            <person name="Trouern-Trend A."/>
            <person name="McMahon S.M."/>
            <person name="Schaberg P.G."/>
            <person name="Yang J."/>
            <person name="Wegrzyn J.L."/>
            <person name="Swenson N.G."/>
        </authorList>
    </citation>
    <scope>NUCLEOTIDE SEQUENCE</scope>
    <source>
        <strain evidence="2">91603</strain>
    </source>
</reference>
<proteinExistence type="predicted"/>
<keyword evidence="3" id="KW-1185">Reference proteome</keyword>
<organism evidence="2 3">
    <name type="scientific">Acer negundo</name>
    <name type="common">Box elder</name>
    <dbReference type="NCBI Taxonomy" id="4023"/>
    <lineage>
        <taxon>Eukaryota</taxon>
        <taxon>Viridiplantae</taxon>
        <taxon>Streptophyta</taxon>
        <taxon>Embryophyta</taxon>
        <taxon>Tracheophyta</taxon>
        <taxon>Spermatophyta</taxon>
        <taxon>Magnoliopsida</taxon>
        <taxon>eudicotyledons</taxon>
        <taxon>Gunneridae</taxon>
        <taxon>Pentapetalae</taxon>
        <taxon>rosids</taxon>
        <taxon>malvids</taxon>
        <taxon>Sapindales</taxon>
        <taxon>Sapindaceae</taxon>
        <taxon>Hippocastanoideae</taxon>
        <taxon>Acereae</taxon>
        <taxon>Acer</taxon>
    </lineage>
</organism>
<feature type="compositionally biased region" description="Polar residues" evidence="1">
    <location>
        <begin position="137"/>
        <end position="149"/>
    </location>
</feature>
<accession>A0AAD5NCY7</accession>
<gene>
    <name evidence="2" type="ORF">LWI28_000001</name>
</gene>
<protein>
    <submittedName>
        <fullName evidence="2">Uncharacterized protein</fullName>
    </submittedName>
</protein>
<dbReference type="AlphaFoldDB" id="A0AAD5NCY7"/>
<reference evidence="2" key="2">
    <citation type="submission" date="2023-02" db="EMBL/GenBank/DDBJ databases">
        <authorList>
            <person name="Swenson N.G."/>
            <person name="Wegrzyn J.L."/>
            <person name="Mcevoy S.L."/>
        </authorList>
    </citation>
    <scope>NUCLEOTIDE SEQUENCE</scope>
    <source>
        <strain evidence="2">91603</strain>
        <tissue evidence="2">Leaf</tissue>
    </source>
</reference>
<sequence length="244" mass="26729">MPPNKRTNVPNLHENPLDKVYEHDEITQLRQQVEMLMQQLAVPMAQQRGNQLADCKKGSQKGVFVESNEGVREQKVDLKIELVFDNTGVAEEEYLTGDLGPLLMAHHRCLKFNQEQDMDFDSDPIYDGSTPIQVNPSTSTAVSNPSIFQGPTPPTTDQVREATASVPKLPTQQDGKTEDLVEATTELVEGGVVLATPGAKQITKGGETGGANTKRGYANCTQKAAIRKKSSKLQKNRVLDQIAC</sequence>